<dbReference type="EMBL" id="BLLK01000047">
    <property type="protein sequence ID" value="GFH54177.1"/>
    <property type="molecule type" value="Genomic_DNA"/>
</dbReference>
<dbReference type="GO" id="GO:0050660">
    <property type="term" value="F:flavin adenine dinucleotide binding"/>
    <property type="evidence" value="ECO:0007669"/>
    <property type="project" value="InterPro"/>
</dbReference>
<feature type="domain" description="DUS-like FMN-binding" evidence="14">
    <location>
        <begin position="35"/>
        <end position="72"/>
    </location>
</feature>
<evidence type="ECO:0000256" key="11">
    <source>
        <dbReference type="ARBA" id="ARBA00047652"/>
    </source>
</evidence>
<evidence type="ECO:0000256" key="3">
    <source>
        <dbReference type="ARBA" id="ARBA00022643"/>
    </source>
</evidence>
<gene>
    <name evidence="15" type="ORF">CTEN210_10653</name>
</gene>
<evidence type="ECO:0000259" key="14">
    <source>
        <dbReference type="Pfam" id="PF01207"/>
    </source>
</evidence>
<evidence type="ECO:0000256" key="8">
    <source>
        <dbReference type="ARBA" id="ARBA00038313"/>
    </source>
</evidence>
<proteinExistence type="inferred from homology"/>
<comment type="catalytic activity">
    <reaction evidence="11">
        <text>5,6-dihydrouridine(16) in tRNA + NADP(+) = uridine(16) in tRNA + NADPH + H(+)</text>
        <dbReference type="Rhea" id="RHEA:53376"/>
        <dbReference type="Rhea" id="RHEA-COMP:13543"/>
        <dbReference type="Rhea" id="RHEA-COMP:13544"/>
        <dbReference type="ChEBI" id="CHEBI:15378"/>
        <dbReference type="ChEBI" id="CHEBI:57783"/>
        <dbReference type="ChEBI" id="CHEBI:58349"/>
        <dbReference type="ChEBI" id="CHEBI:65315"/>
        <dbReference type="ChEBI" id="CHEBI:74443"/>
        <dbReference type="EC" id="1.3.1.88"/>
    </reaction>
    <physiologicalReaction direction="right-to-left" evidence="11">
        <dbReference type="Rhea" id="RHEA:53378"/>
    </physiologicalReaction>
</comment>
<dbReference type="InterPro" id="IPR013785">
    <property type="entry name" value="Aldolase_TIM"/>
</dbReference>
<comment type="catalytic activity">
    <reaction evidence="10">
        <text>5,6-dihydrouridine(17) in tRNA + NAD(+) = uridine(17) in tRNA + NADH + H(+)</text>
        <dbReference type="Rhea" id="RHEA:53372"/>
        <dbReference type="Rhea" id="RHEA-COMP:13541"/>
        <dbReference type="Rhea" id="RHEA-COMP:13542"/>
        <dbReference type="ChEBI" id="CHEBI:15378"/>
        <dbReference type="ChEBI" id="CHEBI:57540"/>
        <dbReference type="ChEBI" id="CHEBI:57945"/>
        <dbReference type="ChEBI" id="CHEBI:65315"/>
        <dbReference type="ChEBI" id="CHEBI:74443"/>
        <dbReference type="EC" id="1.3.1.88"/>
    </reaction>
    <physiologicalReaction direction="right-to-left" evidence="10">
        <dbReference type="Rhea" id="RHEA:53374"/>
    </physiologicalReaction>
</comment>
<dbReference type="PANTHER" id="PTHR11082">
    <property type="entry name" value="TRNA-DIHYDROURIDINE SYNTHASE"/>
    <property type="match status" value="1"/>
</dbReference>
<name>A0AAD3CXR8_9STRA</name>
<evidence type="ECO:0000256" key="4">
    <source>
        <dbReference type="ARBA" id="ARBA00022694"/>
    </source>
</evidence>
<evidence type="ECO:0000256" key="1">
    <source>
        <dbReference type="ARBA" id="ARBA00001917"/>
    </source>
</evidence>
<comment type="catalytic activity">
    <reaction evidence="12">
        <text>5,6-dihydrouridine(16) in tRNA + NAD(+) = uridine(16) in tRNA + NADH + H(+)</text>
        <dbReference type="Rhea" id="RHEA:53380"/>
        <dbReference type="Rhea" id="RHEA-COMP:13543"/>
        <dbReference type="Rhea" id="RHEA-COMP:13544"/>
        <dbReference type="ChEBI" id="CHEBI:15378"/>
        <dbReference type="ChEBI" id="CHEBI:57540"/>
        <dbReference type="ChEBI" id="CHEBI:57945"/>
        <dbReference type="ChEBI" id="CHEBI:65315"/>
        <dbReference type="ChEBI" id="CHEBI:74443"/>
        <dbReference type="EC" id="1.3.1.88"/>
    </reaction>
    <physiologicalReaction direction="right-to-left" evidence="12">
        <dbReference type="Rhea" id="RHEA:53382"/>
    </physiologicalReaction>
</comment>
<comment type="similarity">
    <text evidence="8">Belongs to the Dus family. Dus1 subfamily.</text>
</comment>
<sequence>MRKTTSTPLFAVSDKNKEISIPPYWTRLNEPKTVMAPMVAQSDLPFRRLCRTHGTDLCYTQMIHATNFIASEVFQDQHLDVYPSITSDTCEEGKSIYLAPSCINSLIGFDWDEWKTVKPQHEYLSTLWESIDNKDEKQNPDESSKENKWAVYKEGDDKVNPLIVQLAGHDPSTMLEAAKIILQRTNSPNASEGEYIGPVSGIDINCGCPQGIARKGRYGAFLMEESVDIVCDIISTLRENLPLEVGISCKIRLPQGIGTPSGDAALKERITKLIDAGVELITVHGRNIKENKTKVREANWKAIAEAVKIAREHSGDENFPVISNGGIEFPSDVTRCLAETGASAVMSSEALLENPGIFDSEDDLKMSPEALFKRQLSYCNEYISWCVEFPPLPGSLGKVGGSFNCIRAHIFKFLYRHLEEQPDLRARLGDNQFQTIQETRDLLKELESRYSNVENWDELKSSNAIKSSWYRRHRDAINSSKMRVRGQKVESELANLSIEDKKKAMKLRLKKLKEQKSSKSKITLN</sequence>
<organism evidence="15 16">
    <name type="scientific">Chaetoceros tenuissimus</name>
    <dbReference type="NCBI Taxonomy" id="426638"/>
    <lineage>
        <taxon>Eukaryota</taxon>
        <taxon>Sar</taxon>
        <taxon>Stramenopiles</taxon>
        <taxon>Ochrophyta</taxon>
        <taxon>Bacillariophyta</taxon>
        <taxon>Coscinodiscophyceae</taxon>
        <taxon>Chaetocerotophycidae</taxon>
        <taxon>Chaetocerotales</taxon>
        <taxon>Chaetocerotaceae</taxon>
        <taxon>Chaetoceros</taxon>
    </lineage>
</organism>
<keyword evidence="4" id="KW-0819">tRNA processing</keyword>
<accession>A0AAD3CXR8</accession>
<dbReference type="PANTHER" id="PTHR11082:SF5">
    <property type="entry name" value="TRNA-DIHYDROURIDINE(16_17) SYNTHASE [NAD(P)(+)]-LIKE"/>
    <property type="match status" value="1"/>
</dbReference>
<reference evidence="15 16" key="1">
    <citation type="journal article" date="2021" name="Sci. Rep.">
        <title>The genome of the diatom Chaetoceros tenuissimus carries an ancient integrated fragment of an extant virus.</title>
        <authorList>
            <person name="Hongo Y."/>
            <person name="Kimura K."/>
            <person name="Takaki Y."/>
            <person name="Yoshida Y."/>
            <person name="Baba S."/>
            <person name="Kobayashi G."/>
            <person name="Nagasaki K."/>
            <person name="Hano T."/>
            <person name="Tomaru Y."/>
        </authorList>
    </citation>
    <scope>NUCLEOTIDE SEQUENCE [LARGE SCALE GENOMIC DNA]</scope>
    <source>
        <strain evidence="15 16">NIES-3715</strain>
    </source>
</reference>
<evidence type="ECO:0000256" key="7">
    <source>
        <dbReference type="ARBA" id="ARBA00023027"/>
    </source>
</evidence>
<feature type="domain" description="DUS-like FMN-binding" evidence="14">
    <location>
        <begin position="156"/>
        <end position="366"/>
    </location>
</feature>
<dbReference type="CDD" id="cd02801">
    <property type="entry name" value="DUS_like_FMN"/>
    <property type="match status" value="1"/>
</dbReference>
<keyword evidence="3" id="KW-0288">FMN</keyword>
<keyword evidence="7" id="KW-0520">NAD</keyword>
<comment type="caution">
    <text evidence="15">The sequence shown here is derived from an EMBL/GenBank/DDBJ whole genome shotgun (WGS) entry which is preliminary data.</text>
</comment>
<evidence type="ECO:0000256" key="10">
    <source>
        <dbReference type="ARBA" id="ARBA00047287"/>
    </source>
</evidence>
<evidence type="ECO:0000256" key="2">
    <source>
        <dbReference type="ARBA" id="ARBA00022630"/>
    </source>
</evidence>
<evidence type="ECO:0000256" key="12">
    <source>
        <dbReference type="ARBA" id="ARBA00048934"/>
    </source>
</evidence>
<dbReference type="PROSITE" id="PS01136">
    <property type="entry name" value="UPF0034"/>
    <property type="match status" value="1"/>
</dbReference>
<keyword evidence="16" id="KW-1185">Reference proteome</keyword>
<dbReference type="InterPro" id="IPR035587">
    <property type="entry name" value="DUS-like_FMN-bd"/>
</dbReference>
<keyword evidence="6" id="KW-0560">Oxidoreductase</keyword>
<dbReference type="Gene3D" id="3.20.20.70">
    <property type="entry name" value="Aldolase class I"/>
    <property type="match status" value="1"/>
</dbReference>
<keyword evidence="5" id="KW-0521">NADP</keyword>
<dbReference type="AlphaFoldDB" id="A0AAD3CXR8"/>
<evidence type="ECO:0000256" key="5">
    <source>
        <dbReference type="ARBA" id="ARBA00022857"/>
    </source>
</evidence>
<comment type="cofactor">
    <cofactor evidence="1">
        <name>FMN</name>
        <dbReference type="ChEBI" id="CHEBI:58210"/>
    </cofactor>
</comment>
<dbReference type="Proteomes" id="UP001054902">
    <property type="component" value="Unassembled WGS sequence"/>
</dbReference>
<protein>
    <recommendedName>
        <fullName evidence="9">tRNA-dihydrouridine(16/17) synthase [NAD(P)(+)]</fullName>
        <ecNumber evidence="9">1.3.1.88</ecNumber>
    </recommendedName>
</protein>
<dbReference type="Pfam" id="PF01207">
    <property type="entry name" value="Dus"/>
    <property type="match status" value="2"/>
</dbReference>
<evidence type="ECO:0000313" key="15">
    <source>
        <dbReference type="EMBL" id="GFH54177.1"/>
    </source>
</evidence>
<dbReference type="GO" id="GO:0017150">
    <property type="term" value="F:tRNA dihydrouridine synthase activity"/>
    <property type="evidence" value="ECO:0007669"/>
    <property type="project" value="InterPro"/>
</dbReference>
<comment type="catalytic activity">
    <reaction evidence="13">
        <text>5,6-dihydrouridine(17) in tRNA + NADP(+) = uridine(17) in tRNA + NADPH + H(+)</text>
        <dbReference type="Rhea" id="RHEA:53368"/>
        <dbReference type="Rhea" id="RHEA-COMP:13541"/>
        <dbReference type="Rhea" id="RHEA-COMP:13542"/>
        <dbReference type="ChEBI" id="CHEBI:15378"/>
        <dbReference type="ChEBI" id="CHEBI:57783"/>
        <dbReference type="ChEBI" id="CHEBI:58349"/>
        <dbReference type="ChEBI" id="CHEBI:65315"/>
        <dbReference type="ChEBI" id="CHEBI:74443"/>
        <dbReference type="EC" id="1.3.1.88"/>
    </reaction>
    <physiologicalReaction direction="right-to-left" evidence="13">
        <dbReference type="Rhea" id="RHEA:53370"/>
    </physiologicalReaction>
</comment>
<dbReference type="EC" id="1.3.1.88" evidence="9"/>
<dbReference type="InterPro" id="IPR018517">
    <property type="entry name" value="tRNA_hU_synthase_CS"/>
</dbReference>
<keyword evidence="2" id="KW-0285">Flavoprotein</keyword>
<dbReference type="SUPFAM" id="SSF51395">
    <property type="entry name" value="FMN-linked oxidoreductases"/>
    <property type="match status" value="1"/>
</dbReference>
<evidence type="ECO:0000256" key="13">
    <source>
        <dbReference type="ARBA" id="ARBA00049467"/>
    </source>
</evidence>
<evidence type="ECO:0000256" key="6">
    <source>
        <dbReference type="ARBA" id="ARBA00023002"/>
    </source>
</evidence>
<evidence type="ECO:0000313" key="16">
    <source>
        <dbReference type="Proteomes" id="UP001054902"/>
    </source>
</evidence>
<evidence type="ECO:0000256" key="9">
    <source>
        <dbReference type="ARBA" id="ARBA00038890"/>
    </source>
</evidence>